<dbReference type="PROSITE" id="PS00211">
    <property type="entry name" value="ABC_TRANSPORTER_1"/>
    <property type="match status" value="1"/>
</dbReference>
<protein>
    <submittedName>
        <fullName evidence="7">ABC-F family ATP-binding cassette domain-containing protein</fullName>
    </submittedName>
</protein>
<gene>
    <name evidence="7" type="ORF">I2H36_19550</name>
</gene>
<dbReference type="InterPro" id="IPR050611">
    <property type="entry name" value="ABCF"/>
</dbReference>
<dbReference type="Proteomes" id="UP000611708">
    <property type="component" value="Unassembled WGS sequence"/>
</dbReference>
<dbReference type="Pfam" id="PF00005">
    <property type="entry name" value="ABC_tran"/>
    <property type="match status" value="2"/>
</dbReference>
<dbReference type="PROSITE" id="PS50893">
    <property type="entry name" value="ABC_TRANSPORTER_2"/>
    <property type="match status" value="2"/>
</dbReference>
<sequence>MSSLSLRNVSVVAHTPLFQNLNLVIGEGDRLGLVAANGAGKSTLLKCLAGLIEPTHGDIVRSRGLRVALVEQDVPSGLLDLSFHDVLHRALPADERVAQEWRVDMVLDEFDTPAELRRLPMRALSGGWQRLALIARAWITEPDILLLDEPTNHLDLEKLFKLEAWINTAGYTAPIVVASHDRDFLDACTSKTLFLRPEESITFAHPYRRARDLLEAHDASAQAQREKTLREVKRLRQSAQELRNVGINSGSDAAQIKSAQIKRRADALEQTARSLHRERPGEIRLGNRGTHARVLVALENVTVEVPGGRRLFTVPKLEVAQGDRIVVLGRNGAGKSQLVQLLNRAMQAPDVPPGIRVSPSLALGYVDQDMRQLPEKATAHDFILSRFRLGDQRSRAVLAEAGFSIERQGLPISKLSPGQKARLGLLALRLSEPNFYLMDEPTNHVDIPGREQLEAEILDAEATCIVVSHDRSFVTAIGTRFLLIDKGRLREIDDPETFYETMQV</sequence>
<feature type="domain" description="ABC transporter" evidence="6">
    <location>
        <begin position="1"/>
        <end position="222"/>
    </location>
</feature>
<feature type="coiled-coil region" evidence="5">
    <location>
        <begin position="225"/>
        <end position="278"/>
    </location>
</feature>
<name>A0ABS0HXJ1_9HYPH</name>
<keyword evidence="8" id="KW-1185">Reference proteome</keyword>
<keyword evidence="2" id="KW-0677">Repeat</keyword>
<dbReference type="GO" id="GO:0005524">
    <property type="term" value="F:ATP binding"/>
    <property type="evidence" value="ECO:0007669"/>
    <property type="project" value="UniProtKB-KW"/>
</dbReference>
<keyword evidence="3" id="KW-0547">Nucleotide-binding</keyword>
<reference evidence="7 8" key="1">
    <citation type="submission" date="2020-11" db="EMBL/GenBank/DDBJ databases">
        <authorList>
            <person name="Kim M.K."/>
        </authorList>
    </citation>
    <scope>NUCLEOTIDE SEQUENCE [LARGE SCALE GENOMIC DNA]</scope>
    <source>
        <strain evidence="7 8">BT290</strain>
    </source>
</reference>
<dbReference type="Gene3D" id="3.40.50.300">
    <property type="entry name" value="P-loop containing nucleotide triphosphate hydrolases"/>
    <property type="match status" value="2"/>
</dbReference>
<comment type="similarity">
    <text evidence="1">Belongs to the ABC transporter superfamily.</text>
</comment>
<dbReference type="PANTHER" id="PTHR19211:SF14">
    <property type="entry name" value="ATP-BINDING CASSETTE SUB-FAMILY F MEMBER 1"/>
    <property type="match status" value="1"/>
</dbReference>
<evidence type="ECO:0000256" key="2">
    <source>
        <dbReference type="ARBA" id="ARBA00022737"/>
    </source>
</evidence>
<keyword evidence="4 7" id="KW-0067">ATP-binding</keyword>
<evidence type="ECO:0000313" key="8">
    <source>
        <dbReference type="Proteomes" id="UP000611708"/>
    </source>
</evidence>
<dbReference type="InterPro" id="IPR027417">
    <property type="entry name" value="P-loop_NTPase"/>
</dbReference>
<evidence type="ECO:0000259" key="6">
    <source>
        <dbReference type="PROSITE" id="PS50893"/>
    </source>
</evidence>
<dbReference type="EMBL" id="JADQDN010000019">
    <property type="protein sequence ID" value="MBF9198229.1"/>
    <property type="molecule type" value="Genomic_DNA"/>
</dbReference>
<proteinExistence type="inferred from homology"/>
<dbReference type="RefSeq" id="WP_196265571.1">
    <property type="nucleotide sequence ID" value="NZ_JADQDN010000019.1"/>
</dbReference>
<evidence type="ECO:0000256" key="3">
    <source>
        <dbReference type="ARBA" id="ARBA00022741"/>
    </source>
</evidence>
<dbReference type="SUPFAM" id="SSF52540">
    <property type="entry name" value="P-loop containing nucleoside triphosphate hydrolases"/>
    <property type="match status" value="2"/>
</dbReference>
<dbReference type="InterPro" id="IPR017871">
    <property type="entry name" value="ABC_transporter-like_CS"/>
</dbReference>
<accession>A0ABS0HXJ1</accession>
<dbReference type="InterPro" id="IPR003439">
    <property type="entry name" value="ABC_transporter-like_ATP-bd"/>
</dbReference>
<dbReference type="SMART" id="SM00382">
    <property type="entry name" value="AAA"/>
    <property type="match status" value="2"/>
</dbReference>
<keyword evidence="5" id="KW-0175">Coiled coil</keyword>
<dbReference type="CDD" id="cd03221">
    <property type="entry name" value="ABCF_EF-3"/>
    <property type="match status" value="1"/>
</dbReference>
<comment type="caution">
    <text evidence="7">The sequence shown here is derived from an EMBL/GenBank/DDBJ whole genome shotgun (WGS) entry which is preliminary data.</text>
</comment>
<evidence type="ECO:0000256" key="1">
    <source>
        <dbReference type="ARBA" id="ARBA00005417"/>
    </source>
</evidence>
<evidence type="ECO:0000256" key="4">
    <source>
        <dbReference type="ARBA" id="ARBA00022840"/>
    </source>
</evidence>
<evidence type="ECO:0000313" key="7">
    <source>
        <dbReference type="EMBL" id="MBF9198229.1"/>
    </source>
</evidence>
<dbReference type="InterPro" id="IPR003593">
    <property type="entry name" value="AAA+_ATPase"/>
</dbReference>
<dbReference type="PANTHER" id="PTHR19211">
    <property type="entry name" value="ATP-BINDING TRANSPORT PROTEIN-RELATED"/>
    <property type="match status" value="1"/>
</dbReference>
<organism evidence="7 8">
    <name type="scientific">Microvirga terrestris</name>
    <dbReference type="NCBI Taxonomy" id="2791024"/>
    <lineage>
        <taxon>Bacteria</taxon>
        <taxon>Pseudomonadati</taxon>
        <taxon>Pseudomonadota</taxon>
        <taxon>Alphaproteobacteria</taxon>
        <taxon>Hyphomicrobiales</taxon>
        <taxon>Methylobacteriaceae</taxon>
        <taxon>Microvirga</taxon>
    </lineage>
</organism>
<evidence type="ECO:0000256" key="5">
    <source>
        <dbReference type="SAM" id="Coils"/>
    </source>
</evidence>
<feature type="domain" description="ABC transporter" evidence="6">
    <location>
        <begin position="296"/>
        <end position="504"/>
    </location>
</feature>